<accession>A0A3S0HMW5</accession>
<dbReference type="EMBL" id="RXOF01000007">
    <property type="protein sequence ID" value="RTQ49276.1"/>
    <property type="molecule type" value="Genomic_DNA"/>
</dbReference>
<organism evidence="1 2">
    <name type="scientific">Hymenobacter gummosus</name>
    <dbReference type="NCBI Taxonomy" id="1776032"/>
    <lineage>
        <taxon>Bacteria</taxon>
        <taxon>Pseudomonadati</taxon>
        <taxon>Bacteroidota</taxon>
        <taxon>Cytophagia</taxon>
        <taxon>Cytophagales</taxon>
        <taxon>Hymenobacteraceae</taxon>
        <taxon>Hymenobacter</taxon>
    </lineage>
</organism>
<dbReference type="RefSeq" id="WP_126693807.1">
    <property type="nucleotide sequence ID" value="NZ_RXOF01000007.1"/>
</dbReference>
<sequence>MRLPFLHKPVVKKITGDALGIDRHKADSVIKQLIQALPELVAAAVVDIKSAKTMAAYTSLVNFDPYKISGRNAELMRQVQKITTTPWVAGQQLNDLLFVLDEQLHALRTTSDGQWLCYVAVRQADTNMALLRDALRRAAS</sequence>
<protein>
    <submittedName>
        <fullName evidence="1">Uncharacterized protein</fullName>
    </submittedName>
</protein>
<dbReference type="Proteomes" id="UP000282184">
    <property type="component" value="Unassembled WGS sequence"/>
</dbReference>
<name>A0A3S0HMW5_9BACT</name>
<proteinExistence type="predicted"/>
<reference evidence="1 2" key="1">
    <citation type="submission" date="2018-12" db="EMBL/GenBank/DDBJ databases">
        <title>Hymenobacter gummosus sp. nov., isolated from a spring.</title>
        <authorList>
            <person name="Nie L."/>
        </authorList>
    </citation>
    <scope>NUCLEOTIDE SEQUENCE [LARGE SCALE GENOMIC DNA]</scope>
    <source>
        <strain evidence="1 2">KCTC 52166</strain>
    </source>
</reference>
<dbReference type="AlphaFoldDB" id="A0A3S0HMW5"/>
<dbReference type="OrthoDB" id="880997at2"/>
<evidence type="ECO:0000313" key="2">
    <source>
        <dbReference type="Proteomes" id="UP000282184"/>
    </source>
</evidence>
<evidence type="ECO:0000313" key="1">
    <source>
        <dbReference type="EMBL" id="RTQ49276.1"/>
    </source>
</evidence>
<keyword evidence="2" id="KW-1185">Reference proteome</keyword>
<gene>
    <name evidence="1" type="ORF">EJV47_14135</name>
</gene>
<comment type="caution">
    <text evidence="1">The sequence shown here is derived from an EMBL/GenBank/DDBJ whole genome shotgun (WGS) entry which is preliminary data.</text>
</comment>